<dbReference type="EMBL" id="CP042997">
    <property type="protein sequence ID" value="QEH31823.1"/>
    <property type="molecule type" value="Genomic_DNA"/>
</dbReference>
<proteinExistence type="predicted"/>
<dbReference type="Proteomes" id="UP000324233">
    <property type="component" value="Chromosome"/>
</dbReference>
<evidence type="ECO:0008006" key="3">
    <source>
        <dbReference type="Google" id="ProtNLM"/>
    </source>
</evidence>
<dbReference type="CDD" id="cd02440">
    <property type="entry name" value="AdoMet_MTases"/>
    <property type="match status" value="1"/>
</dbReference>
<gene>
    <name evidence="1" type="ORF">OJF2_02880</name>
</gene>
<keyword evidence="2" id="KW-1185">Reference proteome</keyword>
<sequence length="307" mass="33830">MRCQLIALLDETERLICDGAISSGFNRLVDGLAALEAAAGPQRFRSEMVPACLDHPIRPICHQEPITRHAFTRPRGYAGDAGLIDLYYGLAGPSPDDTDLGRELYRAVASRSGGESVRYRRSMLASRIDAVATAFGRQSRVLSVACGHFREGSLSQAVVCGRVGRVVCLDQDPRSIDLVREEMAGRPVEPVAGSVRWLLSRESDAFGRYHFIYAAGLYDYLSDPMAGRLTARLFELLHPGGSLLVANFLPETAERSYMAAFMNWDLRYRSAAEVRQFASLVAPGAVARMTSYPDPEGNVQYLEIHKK</sequence>
<dbReference type="AlphaFoldDB" id="A0A5B9VTX9"/>
<dbReference type="SUPFAM" id="SSF53335">
    <property type="entry name" value="S-adenosyl-L-methionine-dependent methyltransferases"/>
    <property type="match status" value="1"/>
</dbReference>
<dbReference type="Gene3D" id="3.40.50.150">
    <property type="entry name" value="Vaccinia Virus protein VP39"/>
    <property type="match status" value="1"/>
</dbReference>
<dbReference type="KEGG" id="agv:OJF2_02880"/>
<reference evidence="1 2" key="1">
    <citation type="submission" date="2019-08" db="EMBL/GenBank/DDBJ databases">
        <title>Deep-cultivation of Planctomycetes and their phenomic and genomic characterization uncovers novel biology.</title>
        <authorList>
            <person name="Wiegand S."/>
            <person name="Jogler M."/>
            <person name="Boedeker C."/>
            <person name="Pinto D."/>
            <person name="Vollmers J."/>
            <person name="Rivas-Marin E."/>
            <person name="Kohn T."/>
            <person name="Peeters S.H."/>
            <person name="Heuer A."/>
            <person name="Rast P."/>
            <person name="Oberbeckmann S."/>
            <person name="Bunk B."/>
            <person name="Jeske O."/>
            <person name="Meyerdierks A."/>
            <person name="Storesund J.E."/>
            <person name="Kallscheuer N."/>
            <person name="Luecker S."/>
            <person name="Lage O.M."/>
            <person name="Pohl T."/>
            <person name="Merkel B.J."/>
            <person name="Hornburger P."/>
            <person name="Mueller R.-W."/>
            <person name="Bruemmer F."/>
            <person name="Labrenz M."/>
            <person name="Spormann A.M."/>
            <person name="Op den Camp H."/>
            <person name="Overmann J."/>
            <person name="Amann R."/>
            <person name="Jetten M.S.M."/>
            <person name="Mascher T."/>
            <person name="Medema M.H."/>
            <person name="Devos D.P."/>
            <person name="Kaster A.-K."/>
            <person name="Ovreas L."/>
            <person name="Rohde M."/>
            <person name="Galperin M.Y."/>
            <person name="Jogler C."/>
        </authorList>
    </citation>
    <scope>NUCLEOTIDE SEQUENCE [LARGE SCALE GENOMIC DNA]</scope>
    <source>
        <strain evidence="1 2">OJF2</strain>
    </source>
</reference>
<accession>A0A5B9VTX9</accession>
<dbReference type="InterPro" id="IPR029063">
    <property type="entry name" value="SAM-dependent_MTases_sf"/>
</dbReference>
<evidence type="ECO:0000313" key="1">
    <source>
        <dbReference type="EMBL" id="QEH31823.1"/>
    </source>
</evidence>
<evidence type="ECO:0000313" key="2">
    <source>
        <dbReference type="Proteomes" id="UP000324233"/>
    </source>
</evidence>
<name>A0A5B9VTX9_9BACT</name>
<dbReference type="RefSeq" id="WP_168221525.1">
    <property type="nucleotide sequence ID" value="NZ_CP042997.1"/>
</dbReference>
<organism evidence="1 2">
    <name type="scientific">Aquisphaera giovannonii</name>
    <dbReference type="NCBI Taxonomy" id="406548"/>
    <lineage>
        <taxon>Bacteria</taxon>
        <taxon>Pseudomonadati</taxon>
        <taxon>Planctomycetota</taxon>
        <taxon>Planctomycetia</taxon>
        <taxon>Isosphaerales</taxon>
        <taxon>Isosphaeraceae</taxon>
        <taxon>Aquisphaera</taxon>
    </lineage>
</organism>
<protein>
    <recommendedName>
        <fullName evidence="3">Methyltransferase domain protein</fullName>
    </recommendedName>
</protein>